<comment type="similarity">
    <text evidence="1">Belongs to the HupF/HypC family.</text>
</comment>
<protein>
    <submittedName>
        <fullName evidence="2">HypC/HybG/HupF family hydrogenase formation chaperone</fullName>
    </submittedName>
</protein>
<sequence>MCLAIPVRVTQVITDPPSAAVTIAGVNQVISLALLDDDVVIGDYVLVHVGYALAKISPADAEETLTLMRDAGLIAIHHNTDLPQ</sequence>
<dbReference type="PRINTS" id="PR00445">
    <property type="entry name" value="HUPFHYPC"/>
</dbReference>
<dbReference type="InterPro" id="IPR001109">
    <property type="entry name" value="Hydrogenase_HupF/HypC"/>
</dbReference>
<gene>
    <name evidence="2" type="ORF">HUK38_06730</name>
</gene>
<organism evidence="2 3">
    <name type="scientific">Thiospirillum jenense</name>
    <dbReference type="NCBI Taxonomy" id="1653858"/>
    <lineage>
        <taxon>Bacteria</taxon>
        <taxon>Pseudomonadati</taxon>
        <taxon>Pseudomonadota</taxon>
        <taxon>Gammaproteobacteria</taxon>
        <taxon>Chromatiales</taxon>
        <taxon>Chromatiaceae</taxon>
        <taxon>Thiospirillum</taxon>
    </lineage>
</organism>
<evidence type="ECO:0000313" key="2">
    <source>
        <dbReference type="EMBL" id="MBB1125926.1"/>
    </source>
</evidence>
<proteinExistence type="inferred from homology"/>
<evidence type="ECO:0000313" key="3">
    <source>
        <dbReference type="Proteomes" id="UP000548632"/>
    </source>
</evidence>
<reference evidence="2 3" key="1">
    <citation type="journal article" date="2020" name="Arch. Microbiol.">
        <title>The genome sequence of the giant phototrophic gammaproteobacterium Thiospirillum jenense gives insight into its physiological properties and phylogenetic relationships.</title>
        <authorList>
            <person name="Imhoff J.F."/>
            <person name="Meyer T.E."/>
            <person name="Kyndt J.A."/>
        </authorList>
    </citation>
    <scope>NUCLEOTIDE SEQUENCE [LARGE SCALE GENOMIC DNA]</scope>
    <source>
        <strain evidence="2 3">DSM 216</strain>
    </source>
</reference>
<dbReference type="InterPro" id="IPR019812">
    <property type="entry name" value="Hydgase_assmbl_chp_CS"/>
</dbReference>
<name>A0A839HEV8_9GAMM</name>
<dbReference type="RefSeq" id="WP_182583552.1">
    <property type="nucleotide sequence ID" value="NZ_JABVCQ010000011.1"/>
</dbReference>
<comment type="caution">
    <text evidence="2">The sequence shown here is derived from an EMBL/GenBank/DDBJ whole genome shotgun (WGS) entry which is preliminary data.</text>
</comment>
<accession>A0A839HEV8</accession>
<dbReference type="Gene3D" id="2.30.30.140">
    <property type="match status" value="1"/>
</dbReference>
<dbReference type="GO" id="GO:0051604">
    <property type="term" value="P:protein maturation"/>
    <property type="evidence" value="ECO:0007669"/>
    <property type="project" value="TreeGrafter"/>
</dbReference>
<dbReference type="PANTHER" id="PTHR35177:SF2">
    <property type="entry name" value="HYDROGENASE MATURATION FACTOR HYBG"/>
    <property type="match status" value="1"/>
</dbReference>
<dbReference type="NCBIfam" id="TIGR00074">
    <property type="entry name" value="hypC_hupF"/>
    <property type="match status" value="1"/>
</dbReference>
<dbReference type="SUPFAM" id="SSF159127">
    <property type="entry name" value="HupF/HypC-like"/>
    <property type="match status" value="1"/>
</dbReference>
<dbReference type="PANTHER" id="PTHR35177">
    <property type="entry name" value="HYDROGENASE MATURATION FACTOR HYBG"/>
    <property type="match status" value="1"/>
</dbReference>
<dbReference type="FunFam" id="2.30.30.140:FF:000022">
    <property type="entry name" value="Hydrogenase assembly chaperone HybG"/>
    <property type="match status" value="1"/>
</dbReference>
<dbReference type="AlphaFoldDB" id="A0A839HEV8"/>
<dbReference type="Proteomes" id="UP000548632">
    <property type="component" value="Unassembled WGS sequence"/>
</dbReference>
<keyword evidence="3" id="KW-1185">Reference proteome</keyword>
<evidence type="ECO:0000256" key="1">
    <source>
        <dbReference type="ARBA" id="ARBA00006018"/>
    </source>
</evidence>
<dbReference type="Pfam" id="PF01455">
    <property type="entry name" value="HupF_HypC"/>
    <property type="match status" value="1"/>
</dbReference>
<dbReference type="GO" id="GO:1902670">
    <property type="term" value="F:carbon dioxide binding"/>
    <property type="evidence" value="ECO:0007669"/>
    <property type="project" value="TreeGrafter"/>
</dbReference>
<dbReference type="EMBL" id="JABVCQ010000011">
    <property type="protein sequence ID" value="MBB1125926.1"/>
    <property type="molecule type" value="Genomic_DNA"/>
</dbReference>
<dbReference type="GO" id="GO:0005506">
    <property type="term" value="F:iron ion binding"/>
    <property type="evidence" value="ECO:0007669"/>
    <property type="project" value="TreeGrafter"/>
</dbReference>
<dbReference type="PROSITE" id="PS01097">
    <property type="entry name" value="HUPF_HYPC"/>
    <property type="match status" value="1"/>
</dbReference>